<reference evidence="4" key="1">
    <citation type="submission" date="2022-10" db="EMBL/GenBank/DDBJ databases">
        <title>Genome assembly of Pristionchus species.</title>
        <authorList>
            <person name="Yoshida K."/>
            <person name="Sommer R.J."/>
        </authorList>
    </citation>
    <scope>NUCLEOTIDE SEQUENCE [LARGE SCALE GENOMIC DNA]</scope>
    <source>
        <strain evidence="4">RS5460</strain>
    </source>
</reference>
<feature type="transmembrane region" description="Helical" evidence="1">
    <location>
        <begin position="209"/>
        <end position="231"/>
    </location>
</feature>
<protein>
    <recommendedName>
        <fullName evidence="2">F-box domain-containing protein</fullName>
    </recommendedName>
</protein>
<dbReference type="InterPro" id="IPR001810">
    <property type="entry name" value="F-box_dom"/>
</dbReference>
<keyword evidence="1" id="KW-0472">Membrane</keyword>
<gene>
    <name evidence="3" type="ORF">PMAYCL1PPCAC_27978</name>
</gene>
<keyword evidence="1" id="KW-0812">Transmembrane</keyword>
<dbReference type="EMBL" id="BTRK01000006">
    <property type="protein sequence ID" value="GMR57783.1"/>
    <property type="molecule type" value="Genomic_DNA"/>
</dbReference>
<dbReference type="Pfam" id="PF00646">
    <property type="entry name" value="F-box"/>
    <property type="match status" value="1"/>
</dbReference>
<organism evidence="3 4">
    <name type="scientific">Pristionchus mayeri</name>
    <dbReference type="NCBI Taxonomy" id="1317129"/>
    <lineage>
        <taxon>Eukaryota</taxon>
        <taxon>Metazoa</taxon>
        <taxon>Ecdysozoa</taxon>
        <taxon>Nematoda</taxon>
        <taxon>Chromadorea</taxon>
        <taxon>Rhabditida</taxon>
        <taxon>Rhabditina</taxon>
        <taxon>Diplogasteromorpha</taxon>
        <taxon>Diplogasteroidea</taxon>
        <taxon>Neodiplogasteridae</taxon>
        <taxon>Pristionchus</taxon>
    </lineage>
</organism>
<evidence type="ECO:0000259" key="2">
    <source>
        <dbReference type="Pfam" id="PF00646"/>
    </source>
</evidence>
<evidence type="ECO:0000313" key="4">
    <source>
        <dbReference type="Proteomes" id="UP001328107"/>
    </source>
</evidence>
<name>A0AAN5D6S0_9BILA</name>
<keyword evidence="1" id="KW-1133">Transmembrane helix</keyword>
<feature type="non-terminal residue" evidence="3">
    <location>
        <position position="235"/>
    </location>
</feature>
<comment type="caution">
    <text evidence="3">The sequence shown here is derived from an EMBL/GenBank/DDBJ whole genome shotgun (WGS) entry which is preliminary data.</text>
</comment>
<accession>A0AAN5D6S0</accession>
<keyword evidence="4" id="KW-1185">Reference proteome</keyword>
<feature type="transmembrane region" description="Helical" evidence="1">
    <location>
        <begin position="12"/>
        <end position="31"/>
    </location>
</feature>
<evidence type="ECO:0000313" key="3">
    <source>
        <dbReference type="EMBL" id="GMR57783.1"/>
    </source>
</evidence>
<sequence length="235" mass="26258">MHTSDCLHIYSANVIVLGICCLSIQFLLLSLPEALITRIFSFLSIKDRLNARVNKKLNAIELESKYYVRSLAIGDLAEAVRRAQKSVHNVVLPNMYRNDQLVTLSPDCLYSSDFIRRITQNVTLGQLIVGFKTHVDKDVYRLLHEFDVDFIVLVFESNDLASSVITGSNLLLLVNSCKVLNVTHLGVVAPEDLLALYKKMESGTSKLKGVMMAITISVWKPFLALLGITFVDAKI</sequence>
<dbReference type="AlphaFoldDB" id="A0AAN5D6S0"/>
<dbReference type="CDD" id="cd09917">
    <property type="entry name" value="F-box_SF"/>
    <property type="match status" value="1"/>
</dbReference>
<proteinExistence type="predicted"/>
<feature type="domain" description="F-box" evidence="2">
    <location>
        <begin position="28"/>
        <end position="52"/>
    </location>
</feature>
<dbReference type="Proteomes" id="UP001328107">
    <property type="component" value="Unassembled WGS sequence"/>
</dbReference>
<evidence type="ECO:0000256" key="1">
    <source>
        <dbReference type="SAM" id="Phobius"/>
    </source>
</evidence>